<dbReference type="Proteomes" id="UP001165121">
    <property type="component" value="Unassembled WGS sequence"/>
</dbReference>
<dbReference type="PANTHER" id="PTHR45929">
    <property type="entry name" value="JAK PATHWAY SIGNAL TRANSDUCTION ADAPTOR MOLECULE"/>
    <property type="match status" value="1"/>
</dbReference>
<keyword evidence="7" id="KW-1185">Reference proteome</keyword>
<dbReference type="SUPFAM" id="SSF50044">
    <property type="entry name" value="SH3-domain"/>
    <property type="match status" value="1"/>
</dbReference>
<feature type="compositionally biased region" description="Polar residues" evidence="4">
    <location>
        <begin position="1173"/>
        <end position="1182"/>
    </location>
</feature>
<dbReference type="AlphaFoldDB" id="A0A9W6XA30"/>
<feature type="domain" description="SH3" evidence="5">
    <location>
        <begin position="625"/>
        <end position="692"/>
    </location>
</feature>
<feature type="region of interest" description="Disordered" evidence="4">
    <location>
        <begin position="1073"/>
        <end position="1098"/>
    </location>
</feature>
<evidence type="ECO:0000259" key="5">
    <source>
        <dbReference type="PROSITE" id="PS50002"/>
    </source>
</evidence>
<dbReference type="EMBL" id="BSXT01000806">
    <property type="protein sequence ID" value="GMF34398.1"/>
    <property type="molecule type" value="Genomic_DNA"/>
</dbReference>
<feature type="region of interest" description="Disordered" evidence="4">
    <location>
        <begin position="689"/>
        <end position="736"/>
    </location>
</feature>
<feature type="region of interest" description="Disordered" evidence="4">
    <location>
        <begin position="153"/>
        <end position="193"/>
    </location>
</feature>
<feature type="compositionally biased region" description="Basic and acidic residues" evidence="4">
    <location>
        <begin position="784"/>
        <end position="803"/>
    </location>
</feature>
<dbReference type="SMART" id="SM00326">
    <property type="entry name" value="SH3"/>
    <property type="match status" value="1"/>
</dbReference>
<feature type="coiled-coil region" evidence="3">
    <location>
        <begin position="204"/>
        <end position="270"/>
    </location>
</feature>
<feature type="compositionally biased region" description="Polar residues" evidence="4">
    <location>
        <begin position="1146"/>
        <end position="1160"/>
    </location>
</feature>
<keyword evidence="1 2" id="KW-0728">SH3 domain</keyword>
<dbReference type="OrthoDB" id="76665at2759"/>
<reference evidence="6" key="1">
    <citation type="submission" date="2023-04" db="EMBL/GenBank/DDBJ databases">
        <title>Phytophthora fragariaefolia NBRC 109709.</title>
        <authorList>
            <person name="Ichikawa N."/>
            <person name="Sato H."/>
            <person name="Tonouchi N."/>
        </authorList>
    </citation>
    <scope>NUCLEOTIDE SEQUENCE</scope>
    <source>
        <strain evidence="6">NBRC 109709</strain>
    </source>
</reference>
<dbReference type="PANTHER" id="PTHR45929:SF3">
    <property type="entry name" value="JAK PATHWAY SIGNAL TRANSDUCTION ADAPTOR MOLECULE"/>
    <property type="match status" value="1"/>
</dbReference>
<feature type="coiled-coil region" evidence="3">
    <location>
        <begin position="544"/>
        <end position="571"/>
    </location>
</feature>
<evidence type="ECO:0000256" key="2">
    <source>
        <dbReference type="PROSITE-ProRule" id="PRU00192"/>
    </source>
</evidence>
<evidence type="ECO:0000256" key="3">
    <source>
        <dbReference type="SAM" id="Coils"/>
    </source>
</evidence>
<dbReference type="PRINTS" id="PR00452">
    <property type="entry name" value="SH3DOMAIN"/>
</dbReference>
<sequence>MENHENNSDDNAKPTRSVEMVAGALRVNRKAQFGSSWDDSAIERKTLVSDMVGDGPQNVATTKPRSPSLTAKYVFATSRFDDNLACISSGSLTRKRVVKRPSSLTVSSSTAKLFAQRREDSAGRVLQVSTSSKDSDSDAFLELAATAATIADTSECRDKGEQSTEAPMASNAKGRKSKVAETTSGSASGGMAPLGNPNVLVAALTSLQAQVEILASEKTQLEAEVVTARTTIQNLEQKLAASEQSSDLIARQLNNVKESFQAKIMAREEEVSLEKMTLAKEKETQLQHQQARFSTEAELWKHEIAALTKVKLELESENDRLVGELNNEVGQRGFAEAKNRTLRAELDRTSEELQMLSQERERFERAQIEIVEIREKMASDLRHHELQSQQQEERVSALLLEREGQVARWERERQTCRQQHQAEKAKLLRFVQEVRGLHQLLHMSVTDAREHFHTEIKKTKDVLEVIQQQASEFAVHQSDREVALMSRKGRILQLETQLKNDRQMINQLEATLVKSTRVLEKKHETLKAKFQEQKEHLEITLAVRQGLTTDLQAKRKQVSELEREVARLTLAKGKTDVKLKHAQQQIQAMQKVHACEMEKFAKKTALAATGTGKIAQVQPAEPNPLEEIAAMLLTDEKGMITGFAESDELDFREGDVLRVLRVQDDGWWCGYNVETPHVIGLFPSNYVQAQHSRPPQQNAETLADTVTTPRPPASSRQRIQQQPRQAPDTPEVKDEDKVQELRSDFHGHVGAVLHLRRTLEEAERVSYAVRDARRQLRQRKSWRDRHQDEVDEEQRLDHDESVHARRHKLQETDIENGEDTEDDDDSAYPQQQGYMHESDEQETEKVGFGENAISDEENNADTDAGAEQVEPIVSTESVAATIIARCYRRRYAEKHEREQRTKQQMLSEVAAVCIQRWAGHAYSRRRMRRQRELERSTTRRRWKRENQAATEIQKWIRLRWASFWRRRVQIERESLTVHDADSSCAARKNGMATQQVRHCEELEKAKVVCHRRRVEDEEIQQRLVNQEQRQHLQLREEEDAQELLQKLQEDDEEPLQLQPKTLEKQVQRRFVEKEAQQCEGHDDIDPALPSPPPKPRRKVMKKEAVELIKTLVQQQLGDTLRHHDAKMDELQRMIVRLQTVVRKQTTMLENSTDQQVNMRTTQHEQKLHLPPRSNDTGNSSSLPRIGLHSIPRQPVAPSGIRAPRPVMLSKLPVLASTTKGTSSNQSKKL</sequence>
<feature type="compositionally biased region" description="Acidic residues" evidence="4">
    <location>
        <begin position="812"/>
        <end position="826"/>
    </location>
</feature>
<feature type="compositionally biased region" description="Polar residues" evidence="4">
    <location>
        <begin position="689"/>
        <end position="708"/>
    </location>
</feature>
<feature type="coiled-coil region" evidence="3">
    <location>
        <begin position="304"/>
        <end position="376"/>
    </location>
</feature>
<evidence type="ECO:0000256" key="1">
    <source>
        <dbReference type="ARBA" id="ARBA00022443"/>
    </source>
</evidence>
<organism evidence="6 7">
    <name type="scientific">Phytophthora fragariaefolia</name>
    <dbReference type="NCBI Taxonomy" id="1490495"/>
    <lineage>
        <taxon>Eukaryota</taxon>
        <taxon>Sar</taxon>
        <taxon>Stramenopiles</taxon>
        <taxon>Oomycota</taxon>
        <taxon>Peronosporomycetes</taxon>
        <taxon>Peronosporales</taxon>
        <taxon>Peronosporaceae</taxon>
        <taxon>Phytophthora</taxon>
    </lineage>
</organism>
<name>A0A9W6XA30_9STRA</name>
<dbReference type="InterPro" id="IPR001452">
    <property type="entry name" value="SH3_domain"/>
</dbReference>
<dbReference type="CDD" id="cd00174">
    <property type="entry name" value="SH3"/>
    <property type="match status" value="1"/>
</dbReference>
<comment type="caution">
    <text evidence="6">The sequence shown here is derived from an EMBL/GenBank/DDBJ whole genome shotgun (WGS) entry which is preliminary data.</text>
</comment>
<dbReference type="Pfam" id="PF14604">
    <property type="entry name" value="SH3_9"/>
    <property type="match status" value="1"/>
</dbReference>
<feature type="region of interest" description="Disordered" evidence="4">
    <location>
        <begin position="1146"/>
        <end position="1203"/>
    </location>
</feature>
<evidence type="ECO:0000256" key="4">
    <source>
        <dbReference type="SAM" id="MobiDB-lite"/>
    </source>
</evidence>
<evidence type="ECO:0000313" key="7">
    <source>
        <dbReference type="Proteomes" id="UP001165121"/>
    </source>
</evidence>
<evidence type="ECO:0000313" key="6">
    <source>
        <dbReference type="EMBL" id="GMF34398.1"/>
    </source>
</evidence>
<feature type="compositionally biased region" description="Low complexity" evidence="4">
    <location>
        <begin position="713"/>
        <end position="727"/>
    </location>
</feature>
<dbReference type="InterPro" id="IPR036028">
    <property type="entry name" value="SH3-like_dom_sf"/>
</dbReference>
<dbReference type="InterPro" id="IPR050670">
    <property type="entry name" value="STAM"/>
</dbReference>
<accession>A0A9W6XA30</accession>
<gene>
    <name evidence="6" type="ORF">Pfra01_000883400</name>
</gene>
<feature type="region of interest" description="Disordered" evidence="4">
    <location>
        <begin position="776"/>
        <end position="845"/>
    </location>
</feature>
<feature type="compositionally biased region" description="Basic and acidic residues" evidence="4">
    <location>
        <begin position="1073"/>
        <end position="1084"/>
    </location>
</feature>
<dbReference type="PROSITE" id="PS50002">
    <property type="entry name" value="SH3"/>
    <property type="match status" value="1"/>
</dbReference>
<dbReference type="Gene3D" id="2.30.30.40">
    <property type="entry name" value="SH3 Domains"/>
    <property type="match status" value="1"/>
</dbReference>
<keyword evidence="3" id="KW-0175">Coiled coil</keyword>
<protein>
    <submittedName>
        <fullName evidence="6">Unnamed protein product</fullName>
    </submittedName>
</protein>
<proteinExistence type="predicted"/>